<name>A0ABT3CJD0_9MYCO</name>
<comment type="cofactor">
    <cofactor evidence="1 11">
        <name>[4Fe-4S] cluster</name>
        <dbReference type="ChEBI" id="CHEBI:49883"/>
    </cofactor>
</comment>
<keyword evidence="5 11" id="KW-0004">4Fe-4S</keyword>
<keyword evidence="15" id="KW-1185">Reference proteome</keyword>
<keyword evidence="8 11" id="KW-0411">Iron-sulfur</keyword>
<comment type="catalytic activity">
    <reaction evidence="10 11">
        <text>L-serine = pyruvate + NH4(+)</text>
        <dbReference type="Rhea" id="RHEA:19169"/>
        <dbReference type="ChEBI" id="CHEBI:15361"/>
        <dbReference type="ChEBI" id="CHEBI:28938"/>
        <dbReference type="ChEBI" id="CHEBI:33384"/>
        <dbReference type="EC" id="4.3.1.17"/>
    </reaction>
</comment>
<dbReference type="InterPro" id="IPR005131">
    <property type="entry name" value="Ser_deHydtase_bsu"/>
</dbReference>
<keyword evidence="4 11" id="KW-0312">Gluconeogenesis</keyword>
<keyword evidence="7 11" id="KW-0408">Iron</keyword>
<dbReference type="InterPro" id="IPR029009">
    <property type="entry name" value="ASB_dom_sf"/>
</dbReference>
<comment type="similarity">
    <text evidence="3 11">Belongs to the iron-sulfur dependent L-serine dehydratase family.</text>
</comment>
<organism evidence="14 15">
    <name type="scientific">Mycolicibacterium komossense</name>
    <dbReference type="NCBI Taxonomy" id="1779"/>
    <lineage>
        <taxon>Bacteria</taxon>
        <taxon>Bacillati</taxon>
        <taxon>Actinomycetota</taxon>
        <taxon>Actinomycetes</taxon>
        <taxon>Mycobacteriales</taxon>
        <taxon>Mycobacteriaceae</taxon>
        <taxon>Mycolicibacterium</taxon>
    </lineage>
</organism>
<dbReference type="Proteomes" id="UP001526201">
    <property type="component" value="Unassembled WGS sequence"/>
</dbReference>
<evidence type="ECO:0000256" key="3">
    <source>
        <dbReference type="ARBA" id="ARBA00008636"/>
    </source>
</evidence>
<dbReference type="Gene3D" id="3.30.1330.90">
    <property type="entry name" value="D-3-phosphoglycerate dehydrogenase, domain 3"/>
    <property type="match status" value="1"/>
</dbReference>
<keyword evidence="6 11" id="KW-0479">Metal-binding</keyword>
<evidence type="ECO:0000256" key="4">
    <source>
        <dbReference type="ARBA" id="ARBA00022432"/>
    </source>
</evidence>
<dbReference type="EMBL" id="JACKTY010000041">
    <property type="protein sequence ID" value="MCV7229428.1"/>
    <property type="molecule type" value="Genomic_DNA"/>
</dbReference>
<evidence type="ECO:0000256" key="7">
    <source>
        <dbReference type="ARBA" id="ARBA00023004"/>
    </source>
</evidence>
<evidence type="ECO:0000259" key="12">
    <source>
        <dbReference type="Pfam" id="PF03313"/>
    </source>
</evidence>
<comment type="pathway">
    <text evidence="2">Carbohydrate biosynthesis; gluconeogenesis.</text>
</comment>
<evidence type="ECO:0000313" key="15">
    <source>
        <dbReference type="Proteomes" id="UP001526201"/>
    </source>
</evidence>
<evidence type="ECO:0000256" key="10">
    <source>
        <dbReference type="ARBA" id="ARBA00049406"/>
    </source>
</evidence>
<evidence type="ECO:0000256" key="5">
    <source>
        <dbReference type="ARBA" id="ARBA00022485"/>
    </source>
</evidence>
<dbReference type="PANTHER" id="PTHR30182">
    <property type="entry name" value="L-SERINE DEHYDRATASE"/>
    <property type="match status" value="1"/>
</dbReference>
<protein>
    <recommendedName>
        <fullName evidence="11">L-serine dehydratase</fullName>
        <ecNumber evidence="11">4.3.1.17</ecNumber>
    </recommendedName>
</protein>
<dbReference type="GO" id="GO:0003941">
    <property type="term" value="F:L-serine ammonia-lyase activity"/>
    <property type="evidence" value="ECO:0007669"/>
    <property type="project" value="UniProtKB-EC"/>
</dbReference>
<dbReference type="InterPro" id="IPR005130">
    <property type="entry name" value="Ser_deHydtase-like_asu"/>
</dbReference>
<evidence type="ECO:0000256" key="9">
    <source>
        <dbReference type="ARBA" id="ARBA00023239"/>
    </source>
</evidence>
<evidence type="ECO:0000256" key="1">
    <source>
        <dbReference type="ARBA" id="ARBA00001966"/>
    </source>
</evidence>
<gene>
    <name evidence="14" type="ORF">H7J73_25790</name>
</gene>
<dbReference type="NCBIfam" id="TIGR00720">
    <property type="entry name" value="sda_mono"/>
    <property type="match status" value="1"/>
</dbReference>
<comment type="caution">
    <text evidence="14">The sequence shown here is derived from an EMBL/GenBank/DDBJ whole genome shotgun (WGS) entry which is preliminary data.</text>
</comment>
<dbReference type="RefSeq" id="WP_264070656.1">
    <property type="nucleotide sequence ID" value="NZ_JACKTY010000041.1"/>
</dbReference>
<dbReference type="Pfam" id="PF03315">
    <property type="entry name" value="SDH_beta"/>
    <property type="match status" value="1"/>
</dbReference>
<dbReference type="InterPro" id="IPR004644">
    <property type="entry name" value="Fe-S_L-Ser_mono"/>
</dbReference>
<evidence type="ECO:0000313" key="14">
    <source>
        <dbReference type="EMBL" id="MCV7229428.1"/>
    </source>
</evidence>
<keyword evidence="9 11" id="KW-0456">Lyase</keyword>
<feature type="domain" description="Serine dehydratase beta chain" evidence="13">
    <location>
        <begin position="10"/>
        <end position="156"/>
    </location>
</feature>
<dbReference type="SUPFAM" id="SSF143548">
    <property type="entry name" value="Serine metabolism enzymes domain"/>
    <property type="match status" value="1"/>
</dbReference>
<evidence type="ECO:0000256" key="8">
    <source>
        <dbReference type="ARBA" id="ARBA00023014"/>
    </source>
</evidence>
<reference evidence="14 15" key="1">
    <citation type="journal article" date="2022" name="BMC Genomics">
        <title>Comparative genome analysis of mycobacteria focusing on tRNA and non-coding RNA.</title>
        <authorList>
            <person name="Behra P.R.K."/>
            <person name="Pettersson B.M.F."/>
            <person name="Ramesh M."/>
            <person name="Das S."/>
            <person name="Dasgupta S."/>
            <person name="Kirsebom L.A."/>
        </authorList>
    </citation>
    <scope>NUCLEOTIDE SEQUENCE [LARGE SCALE GENOMIC DNA]</scope>
    <source>
        <strain evidence="14 15">DSM 44078</strain>
    </source>
</reference>
<dbReference type="InterPro" id="IPR051318">
    <property type="entry name" value="Fe-S_L-Ser"/>
</dbReference>
<evidence type="ECO:0000256" key="2">
    <source>
        <dbReference type="ARBA" id="ARBA00004742"/>
    </source>
</evidence>
<dbReference type="PANTHER" id="PTHR30182:SF1">
    <property type="entry name" value="L-SERINE DEHYDRATASE 1"/>
    <property type="match status" value="1"/>
</dbReference>
<evidence type="ECO:0000256" key="6">
    <source>
        <dbReference type="ARBA" id="ARBA00022723"/>
    </source>
</evidence>
<dbReference type="EC" id="4.3.1.17" evidence="11"/>
<evidence type="ECO:0000256" key="11">
    <source>
        <dbReference type="RuleBase" id="RU366059"/>
    </source>
</evidence>
<sequence>MLTSSDVRINDLFKIGIGPSSSHTVGPMLAAATFVGELASIGALDRTHRLGVVLRGSLAATGEGHGTPGAIIAGLQGHDPSTCDPAAVRGAWDQARSDGRITIGGRPVTLDSVEFRPFDRHPQHPNAVDFVAFSRSRSALLERTYLSVGGGFVERAGEQGQQDPIPLLPFIFQSFSELQSACSEHGLTVAELVAANEEAADVDSKHAALTIWAAMENCMALGRQSGPEILPGGLRVRRRAPQLAERLDEVTGFAGEVARIQLDAMAVNEENALGNRVVTAPTNGAAGIMPAVIAHYVRSFPGSHIDGVVTMLLTATALGAIIKSNASISGAQVGCQGEVGSACAMAAGALCAALGGSVRQVGKAAEMGLEHHLGLTCDPVGGLVQVPCIERNAIAAVTAVQAATLTLQEGNQPHLVSFDTAVETMRRVGADMHDKYKETSLGGLAVSVVEC</sequence>
<accession>A0ABT3CJD0</accession>
<dbReference type="Pfam" id="PF03313">
    <property type="entry name" value="SDH_alpha"/>
    <property type="match status" value="1"/>
</dbReference>
<evidence type="ECO:0000259" key="13">
    <source>
        <dbReference type="Pfam" id="PF03315"/>
    </source>
</evidence>
<proteinExistence type="inferred from homology"/>
<feature type="domain" description="Serine dehydratase-like alpha subunit" evidence="12">
    <location>
        <begin position="184"/>
        <end position="445"/>
    </location>
</feature>